<evidence type="ECO:0000313" key="2">
    <source>
        <dbReference type="Proteomes" id="UP000617340"/>
    </source>
</evidence>
<dbReference type="Proteomes" id="UP000617340">
    <property type="component" value="Unassembled WGS sequence"/>
</dbReference>
<name>A0A834K511_VESGE</name>
<gene>
    <name evidence="1" type="ORF">HZH68_007888</name>
</gene>
<sequence>MLIVQRMYENFNHHYNPEHGYTCNQCIIEDDLEINILLLYNNIDNHYNCALPVYNDVELLHFQLTSILTLLSTSYVSSFFNVEYECFGAIAELLKSTPSIVAWVIYVVLDNDEIDIIGSNIELE</sequence>
<dbReference type="AlphaFoldDB" id="A0A834K511"/>
<comment type="caution">
    <text evidence="1">The sequence shown here is derived from an EMBL/GenBank/DDBJ whole genome shotgun (WGS) entry which is preliminary data.</text>
</comment>
<proteinExistence type="predicted"/>
<protein>
    <submittedName>
        <fullName evidence="1">Uncharacterized protein</fullName>
    </submittedName>
</protein>
<accession>A0A834K511</accession>
<dbReference type="EMBL" id="JACSDZ010000007">
    <property type="protein sequence ID" value="KAF7399296.1"/>
    <property type="molecule type" value="Genomic_DNA"/>
</dbReference>
<reference evidence="1" key="1">
    <citation type="journal article" date="2020" name="G3 (Bethesda)">
        <title>High-Quality Assemblies for Three Invasive Social Wasps from the &lt;i&gt;Vespula&lt;/i&gt; Genus.</title>
        <authorList>
            <person name="Harrop T.W.R."/>
            <person name="Guhlin J."/>
            <person name="McLaughlin G.M."/>
            <person name="Permina E."/>
            <person name="Stockwell P."/>
            <person name="Gilligan J."/>
            <person name="Le Lec M.F."/>
            <person name="Gruber M.A.M."/>
            <person name="Quinn O."/>
            <person name="Lovegrove M."/>
            <person name="Duncan E.J."/>
            <person name="Remnant E.J."/>
            <person name="Van Eeckhoven J."/>
            <person name="Graham B."/>
            <person name="Knapp R.A."/>
            <person name="Langford K.W."/>
            <person name="Kronenberg Z."/>
            <person name="Press M.O."/>
            <person name="Eacker S.M."/>
            <person name="Wilson-Rankin E.E."/>
            <person name="Purcell J."/>
            <person name="Lester P.J."/>
            <person name="Dearden P.K."/>
        </authorList>
    </citation>
    <scope>NUCLEOTIDE SEQUENCE</scope>
    <source>
        <strain evidence="1">Linc-1</strain>
    </source>
</reference>
<evidence type="ECO:0000313" key="1">
    <source>
        <dbReference type="EMBL" id="KAF7399296.1"/>
    </source>
</evidence>
<organism evidence="1 2">
    <name type="scientific">Vespula germanica</name>
    <name type="common">German yellow jacket</name>
    <name type="synonym">Paravespula germanica</name>
    <dbReference type="NCBI Taxonomy" id="30212"/>
    <lineage>
        <taxon>Eukaryota</taxon>
        <taxon>Metazoa</taxon>
        <taxon>Ecdysozoa</taxon>
        <taxon>Arthropoda</taxon>
        <taxon>Hexapoda</taxon>
        <taxon>Insecta</taxon>
        <taxon>Pterygota</taxon>
        <taxon>Neoptera</taxon>
        <taxon>Endopterygota</taxon>
        <taxon>Hymenoptera</taxon>
        <taxon>Apocrita</taxon>
        <taxon>Aculeata</taxon>
        <taxon>Vespoidea</taxon>
        <taxon>Vespidae</taxon>
        <taxon>Vespinae</taxon>
        <taxon>Vespula</taxon>
    </lineage>
</organism>
<keyword evidence="2" id="KW-1185">Reference proteome</keyword>